<protein>
    <submittedName>
        <fullName evidence="2">Uncharacterized protein</fullName>
    </submittedName>
</protein>
<dbReference type="EMBL" id="KK852840">
    <property type="protein sequence ID" value="KDR15202.1"/>
    <property type="molecule type" value="Genomic_DNA"/>
</dbReference>
<evidence type="ECO:0000313" key="3">
    <source>
        <dbReference type="Proteomes" id="UP000027135"/>
    </source>
</evidence>
<dbReference type="Proteomes" id="UP000027135">
    <property type="component" value="Unassembled WGS sequence"/>
</dbReference>
<organism evidence="2 3">
    <name type="scientific">Zootermopsis nevadensis</name>
    <name type="common">Dampwood termite</name>
    <dbReference type="NCBI Taxonomy" id="136037"/>
    <lineage>
        <taxon>Eukaryota</taxon>
        <taxon>Metazoa</taxon>
        <taxon>Ecdysozoa</taxon>
        <taxon>Arthropoda</taxon>
        <taxon>Hexapoda</taxon>
        <taxon>Insecta</taxon>
        <taxon>Pterygota</taxon>
        <taxon>Neoptera</taxon>
        <taxon>Polyneoptera</taxon>
        <taxon>Dictyoptera</taxon>
        <taxon>Blattodea</taxon>
        <taxon>Blattoidea</taxon>
        <taxon>Termitoidae</taxon>
        <taxon>Termopsidae</taxon>
        <taxon>Zootermopsis</taxon>
    </lineage>
</organism>
<feature type="region of interest" description="Disordered" evidence="1">
    <location>
        <begin position="75"/>
        <end position="117"/>
    </location>
</feature>
<feature type="region of interest" description="Disordered" evidence="1">
    <location>
        <begin position="1"/>
        <end position="53"/>
    </location>
</feature>
<dbReference type="InParanoid" id="A0A067R025"/>
<dbReference type="AlphaFoldDB" id="A0A067R025"/>
<proteinExistence type="predicted"/>
<accession>A0A067R025</accession>
<evidence type="ECO:0000256" key="1">
    <source>
        <dbReference type="SAM" id="MobiDB-lite"/>
    </source>
</evidence>
<sequence length="117" mass="13586">MADHKRNEDIRGELGITGRPIDTGMKQLSKSKSFQNSKAAVAVKPKVKGRQCRRQEVRGNRYNWVRIGQRRPRGRNWPIRVSGARGKTRPHRRYSQSALQQDRPELKTRFPTDLLLP</sequence>
<name>A0A067R025_ZOONE</name>
<feature type="compositionally biased region" description="Polar residues" evidence="1">
    <location>
        <begin position="26"/>
        <end position="37"/>
    </location>
</feature>
<feature type="compositionally biased region" description="Basic and acidic residues" evidence="1">
    <location>
        <begin position="1"/>
        <end position="12"/>
    </location>
</feature>
<keyword evidence="3" id="KW-1185">Reference proteome</keyword>
<reference evidence="2 3" key="1">
    <citation type="journal article" date="2014" name="Nat. Commun.">
        <title>Molecular traces of alternative social organization in a termite genome.</title>
        <authorList>
            <person name="Terrapon N."/>
            <person name="Li C."/>
            <person name="Robertson H.M."/>
            <person name="Ji L."/>
            <person name="Meng X."/>
            <person name="Booth W."/>
            <person name="Chen Z."/>
            <person name="Childers C.P."/>
            <person name="Glastad K.M."/>
            <person name="Gokhale K."/>
            <person name="Gowin J."/>
            <person name="Gronenberg W."/>
            <person name="Hermansen R.A."/>
            <person name="Hu H."/>
            <person name="Hunt B.G."/>
            <person name="Huylmans A.K."/>
            <person name="Khalil S.M."/>
            <person name="Mitchell R.D."/>
            <person name="Munoz-Torres M.C."/>
            <person name="Mustard J.A."/>
            <person name="Pan H."/>
            <person name="Reese J.T."/>
            <person name="Scharf M.E."/>
            <person name="Sun F."/>
            <person name="Vogel H."/>
            <person name="Xiao J."/>
            <person name="Yang W."/>
            <person name="Yang Z."/>
            <person name="Yang Z."/>
            <person name="Zhou J."/>
            <person name="Zhu J."/>
            <person name="Brent C.S."/>
            <person name="Elsik C.G."/>
            <person name="Goodisman M.A."/>
            <person name="Liberles D.A."/>
            <person name="Roe R.M."/>
            <person name="Vargo E.L."/>
            <person name="Vilcinskas A."/>
            <person name="Wang J."/>
            <person name="Bornberg-Bauer E."/>
            <person name="Korb J."/>
            <person name="Zhang G."/>
            <person name="Liebig J."/>
        </authorList>
    </citation>
    <scope>NUCLEOTIDE SEQUENCE [LARGE SCALE GENOMIC DNA]</scope>
    <source>
        <tissue evidence="2">Whole organism</tissue>
    </source>
</reference>
<evidence type="ECO:0000313" key="2">
    <source>
        <dbReference type="EMBL" id="KDR15202.1"/>
    </source>
</evidence>
<gene>
    <name evidence="2" type="ORF">L798_10975</name>
</gene>